<dbReference type="SUPFAM" id="SSF47413">
    <property type="entry name" value="lambda repressor-like DNA-binding domains"/>
    <property type="match status" value="1"/>
</dbReference>
<evidence type="ECO:0000313" key="3">
    <source>
        <dbReference type="Proteomes" id="UP000887104"/>
    </source>
</evidence>
<dbReference type="InterPro" id="IPR010982">
    <property type="entry name" value="Lambda_DNA-bd_dom_sf"/>
</dbReference>
<evidence type="ECO:0000313" key="2">
    <source>
        <dbReference type="EMBL" id="GIU42782.1"/>
    </source>
</evidence>
<dbReference type="CDD" id="cd00093">
    <property type="entry name" value="HTH_XRE"/>
    <property type="match status" value="1"/>
</dbReference>
<dbReference type="RefSeq" id="WP_220780101.1">
    <property type="nucleotide sequence ID" value="NZ_BPEY01000012.1"/>
</dbReference>
<dbReference type="Gene3D" id="1.10.260.40">
    <property type="entry name" value="lambda repressor-like DNA-binding domains"/>
    <property type="match status" value="1"/>
</dbReference>
<name>A0ABQ4P5N2_9GAMM</name>
<gene>
    <name evidence="2" type="ORF">TUM4438_10140</name>
</gene>
<dbReference type="SMART" id="SM00530">
    <property type="entry name" value="HTH_XRE"/>
    <property type="match status" value="1"/>
</dbReference>
<keyword evidence="3" id="KW-1185">Reference proteome</keyword>
<reference evidence="2" key="1">
    <citation type="submission" date="2021-05" db="EMBL/GenBank/DDBJ databases">
        <title>Molecular characterization for Shewanella algae harboring chromosomal blaOXA-55-like strains isolated from clinical and environment sample.</title>
        <authorList>
            <person name="Ohama Y."/>
            <person name="Aoki K."/>
            <person name="Harada S."/>
            <person name="Moriya K."/>
            <person name="Ishii Y."/>
            <person name="Tateda K."/>
        </authorList>
    </citation>
    <scope>NUCLEOTIDE SEQUENCE</scope>
    <source>
        <strain evidence="2">JCM 11563</strain>
    </source>
</reference>
<proteinExistence type="predicted"/>
<dbReference type="Pfam" id="PF01381">
    <property type="entry name" value="HTH_3"/>
    <property type="match status" value="1"/>
</dbReference>
<accession>A0ABQ4P5N2</accession>
<comment type="caution">
    <text evidence="2">The sequence shown here is derived from an EMBL/GenBank/DDBJ whole genome shotgun (WGS) entry which is preliminary data.</text>
</comment>
<dbReference type="InterPro" id="IPR001387">
    <property type="entry name" value="Cro/C1-type_HTH"/>
</dbReference>
<dbReference type="EMBL" id="BPEY01000012">
    <property type="protein sequence ID" value="GIU42782.1"/>
    <property type="molecule type" value="Genomic_DNA"/>
</dbReference>
<evidence type="ECO:0000259" key="1">
    <source>
        <dbReference type="PROSITE" id="PS50943"/>
    </source>
</evidence>
<organism evidence="2 3">
    <name type="scientific">Shewanella sairae</name>
    <dbReference type="NCBI Taxonomy" id="190310"/>
    <lineage>
        <taxon>Bacteria</taxon>
        <taxon>Pseudomonadati</taxon>
        <taxon>Pseudomonadota</taxon>
        <taxon>Gammaproteobacteria</taxon>
        <taxon>Alteromonadales</taxon>
        <taxon>Shewanellaceae</taxon>
        <taxon>Shewanella</taxon>
    </lineage>
</organism>
<feature type="domain" description="HTH cro/C1-type" evidence="1">
    <location>
        <begin position="8"/>
        <end position="61"/>
    </location>
</feature>
<dbReference type="PROSITE" id="PS50943">
    <property type="entry name" value="HTH_CROC1"/>
    <property type="match status" value="1"/>
</dbReference>
<sequence length="99" mass="11238">MTPTEKRISDAIKACGLSNTELAKRVNVERTSIGKWIQTGRLSVENLANLCSVLNIDPKYFMYEDENTALYSNVFKNELEDIISTQLLLLEKLEKLKDG</sequence>
<protein>
    <recommendedName>
        <fullName evidence="1">HTH cro/C1-type domain-containing protein</fullName>
    </recommendedName>
</protein>
<dbReference type="Proteomes" id="UP000887104">
    <property type="component" value="Unassembled WGS sequence"/>
</dbReference>